<dbReference type="Proteomes" id="UP000199050">
    <property type="component" value="Unassembled WGS sequence"/>
</dbReference>
<dbReference type="Gene3D" id="3.20.20.60">
    <property type="entry name" value="Phosphoenolpyruvate-binding domains"/>
    <property type="match status" value="1"/>
</dbReference>
<dbReference type="STRING" id="1174501.SAMN05216192_111161"/>
<protein>
    <submittedName>
        <fullName evidence="2">Uncharacterized protein</fullName>
    </submittedName>
</protein>
<keyword evidence="3" id="KW-1185">Reference proteome</keyword>
<name>A0A1G8QYF0_9BACL</name>
<dbReference type="AlphaFoldDB" id="A0A1G8QYF0"/>
<dbReference type="EMBL" id="FNDX01000011">
    <property type="protein sequence ID" value="SDJ09190.1"/>
    <property type="molecule type" value="Genomic_DNA"/>
</dbReference>
<evidence type="ECO:0000313" key="3">
    <source>
        <dbReference type="Proteomes" id="UP000199050"/>
    </source>
</evidence>
<accession>A0A1G8QYF0</accession>
<gene>
    <name evidence="2" type="ORF">SAMN05216192_111161</name>
</gene>
<organism evidence="2 3">
    <name type="scientific">Paenibacillus typhae</name>
    <dbReference type="NCBI Taxonomy" id="1174501"/>
    <lineage>
        <taxon>Bacteria</taxon>
        <taxon>Bacillati</taxon>
        <taxon>Bacillota</taxon>
        <taxon>Bacilli</taxon>
        <taxon>Bacillales</taxon>
        <taxon>Paenibacillaceae</taxon>
        <taxon>Paenibacillus</taxon>
    </lineage>
</organism>
<feature type="region of interest" description="Disordered" evidence="1">
    <location>
        <begin position="1"/>
        <end position="21"/>
    </location>
</feature>
<evidence type="ECO:0000313" key="2">
    <source>
        <dbReference type="EMBL" id="SDJ09190.1"/>
    </source>
</evidence>
<reference evidence="3" key="1">
    <citation type="submission" date="2016-10" db="EMBL/GenBank/DDBJ databases">
        <authorList>
            <person name="Varghese N."/>
            <person name="Submissions S."/>
        </authorList>
    </citation>
    <scope>NUCLEOTIDE SEQUENCE [LARGE SCALE GENOMIC DNA]</scope>
    <source>
        <strain evidence="3">CGMCC 1.11012</strain>
    </source>
</reference>
<evidence type="ECO:0000256" key="1">
    <source>
        <dbReference type="SAM" id="MobiDB-lite"/>
    </source>
</evidence>
<feature type="compositionally biased region" description="Basic and acidic residues" evidence="1">
    <location>
        <begin position="1"/>
        <end position="18"/>
    </location>
</feature>
<dbReference type="InterPro" id="IPR040442">
    <property type="entry name" value="Pyrv_kinase-like_dom_sf"/>
</dbReference>
<proteinExistence type="predicted"/>
<sequence>MKGERQQDHNRDNGERPFKYSAADRALGVEMSQAASVASAAAEFITAEKGGIGEEPSGRAYLRRTGERPVFLVLREGQGDRPLLRDEPGTFPAGPCLIRSEEWLQTPELAGLYESWLYSEDALQAERTLQRIYYRLRAASAALLESADSIWAAVTLLHTPELAVRPGKLKELQDVQLEALFAAVAANQRLGSDSRIDLLAPYPASSAEFAVQREFIEDVAEQTLGHAYAAACSIGARIAPGMPPAAAGEIARIADFLVLDGAAEPAAPEEPAAADFVLAAEAVLAAVRRVKPAAVVLAAGAPAAGALADLYRIGMSGIFCSAGQRTEALLRAACLTWMARQDNTGTATEGWL</sequence>